<dbReference type="EMBL" id="AP021874">
    <property type="protein sequence ID" value="BBO66524.1"/>
    <property type="molecule type" value="Genomic_DNA"/>
</dbReference>
<keyword evidence="6" id="KW-1185">Reference proteome</keyword>
<dbReference type="Proteomes" id="UP000427906">
    <property type="component" value="Chromosome"/>
</dbReference>
<dbReference type="KEGG" id="dalk:DSCA_00520"/>
<proteinExistence type="predicted"/>
<evidence type="ECO:0000313" key="5">
    <source>
        <dbReference type="EMBL" id="BBO72143.1"/>
    </source>
</evidence>
<dbReference type="KEGG" id="dalk:DSCA_60730"/>
<name>A0A5K7YJH9_9BACT</name>
<dbReference type="EMBL" id="AP021874">
    <property type="protein sequence ID" value="BBO72134.1"/>
    <property type="molecule type" value="Genomic_DNA"/>
</dbReference>
<dbReference type="EMBL" id="AP021874">
    <property type="protein sequence ID" value="BBO66122.1"/>
    <property type="molecule type" value="Genomic_DNA"/>
</dbReference>
<dbReference type="EMBL" id="AP021874">
    <property type="protein sequence ID" value="BBO66901.1"/>
    <property type="molecule type" value="Genomic_DNA"/>
</dbReference>
<accession>A0A5K7YJH9</accession>
<dbReference type="EMBL" id="AP021874">
    <property type="protein sequence ID" value="BBO72143.1"/>
    <property type="molecule type" value="Genomic_DNA"/>
</dbReference>
<evidence type="ECO:0000313" key="2">
    <source>
        <dbReference type="EMBL" id="BBO66524.1"/>
    </source>
</evidence>
<organism evidence="2 6">
    <name type="scientific">Desulfosarcina alkanivorans</name>
    <dbReference type="NCBI Taxonomy" id="571177"/>
    <lineage>
        <taxon>Bacteria</taxon>
        <taxon>Pseudomonadati</taxon>
        <taxon>Thermodesulfobacteriota</taxon>
        <taxon>Desulfobacteria</taxon>
        <taxon>Desulfobacterales</taxon>
        <taxon>Desulfosarcinaceae</taxon>
        <taxon>Desulfosarcina</taxon>
    </lineage>
</organism>
<dbReference type="AlphaFoldDB" id="A0A5K7YJH9"/>
<sequence length="73" mass="8676">MVRLTGVRPIFRNREKAASKSVPIPKQARAFRFSAASQWRCRDVDNFEFHLPLDRRCFKQSEIVKIGTWKRLK</sequence>
<evidence type="ECO:0000313" key="4">
    <source>
        <dbReference type="EMBL" id="BBO72134.1"/>
    </source>
</evidence>
<reference evidence="2 6" key="1">
    <citation type="submission" date="2019-11" db="EMBL/GenBank/DDBJ databases">
        <title>Comparative genomics of hydrocarbon-degrading Desulfosarcina strains.</title>
        <authorList>
            <person name="Watanabe M."/>
            <person name="Kojima H."/>
            <person name="Fukui M."/>
        </authorList>
    </citation>
    <scope>NUCLEOTIDE SEQUENCE [LARGE SCALE GENOMIC DNA]</scope>
    <source>
        <strain evidence="2 6">PL12</strain>
    </source>
</reference>
<evidence type="ECO:0000313" key="6">
    <source>
        <dbReference type="Proteomes" id="UP000427906"/>
    </source>
</evidence>
<dbReference type="KEGG" id="dalk:DSCA_04540"/>
<protein>
    <submittedName>
        <fullName evidence="2">Uncharacterized protein</fullName>
    </submittedName>
</protein>
<dbReference type="KEGG" id="dalk:DSCA_60640"/>
<gene>
    <name evidence="1" type="ORF">DSCA_00520</name>
    <name evidence="2" type="ORF">DSCA_04540</name>
    <name evidence="3" type="ORF">DSCA_08310</name>
    <name evidence="4" type="ORF">DSCA_60640</name>
    <name evidence="5" type="ORF">DSCA_60730</name>
</gene>
<evidence type="ECO:0000313" key="3">
    <source>
        <dbReference type="EMBL" id="BBO66901.1"/>
    </source>
</evidence>
<dbReference type="KEGG" id="dalk:DSCA_08310"/>
<evidence type="ECO:0000313" key="1">
    <source>
        <dbReference type="EMBL" id="BBO66122.1"/>
    </source>
</evidence>